<proteinExistence type="predicted"/>
<organism evidence="2 3">
    <name type="scientific">Sorangium atrum</name>
    <dbReference type="NCBI Taxonomy" id="2995308"/>
    <lineage>
        <taxon>Bacteria</taxon>
        <taxon>Pseudomonadati</taxon>
        <taxon>Myxococcota</taxon>
        <taxon>Polyangia</taxon>
        <taxon>Polyangiales</taxon>
        <taxon>Polyangiaceae</taxon>
        <taxon>Sorangium</taxon>
    </lineage>
</organism>
<gene>
    <name evidence="2" type="ORF">POL72_49145</name>
</gene>
<sequence length="135" mass="15333">MAGDGMALAHLHEEHAGALRGKHPFTWEELELLREAGEWLLDDLTPDGARLPAAKQRGEAEAMRGPRPASRTLRRLPRRRALSKNQLLCSTLWRWHHCQQNDKRSRLAGRSAMAHALDGATRVRGRVLDWDAYTK</sequence>
<evidence type="ECO:0000256" key="1">
    <source>
        <dbReference type="SAM" id="MobiDB-lite"/>
    </source>
</evidence>
<evidence type="ECO:0000313" key="2">
    <source>
        <dbReference type="EMBL" id="MDC0685768.1"/>
    </source>
</evidence>
<keyword evidence="3" id="KW-1185">Reference proteome</keyword>
<reference evidence="2 3" key="1">
    <citation type="submission" date="2023-01" db="EMBL/GenBank/DDBJ databases">
        <title>Minimal conservation of predation-associated metabolite biosynthetic gene clusters underscores biosynthetic potential of Myxococcota including descriptions for ten novel species: Archangium lansinium sp. nov., Myxococcus landrumus sp. nov., Nannocystis bai.</title>
        <authorList>
            <person name="Ahearne A."/>
            <person name="Stevens C."/>
            <person name="Dowd S."/>
        </authorList>
    </citation>
    <scope>NUCLEOTIDE SEQUENCE [LARGE SCALE GENOMIC DNA]</scope>
    <source>
        <strain evidence="2 3">WIWO2</strain>
    </source>
</reference>
<dbReference type="RefSeq" id="WP_272104248.1">
    <property type="nucleotide sequence ID" value="NZ_JAQNDK010000007.1"/>
</dbReference>
<dbReference type="Proteomes" id="UP001217485">
    <property type="component" value="Unassembled WGS sequence"/>
</dbReference>
<protein>
    <submittedName>
        <fullName evidence="2">Uncharacterized protein</fullName>
    </submittedName>
</protein>
<evidence type="ECO:0000313" key="3">
    <source>
        <dbReference type="Proteomes" id="UP001217485"/>
    </source>
</evidence>
<comment type="caution">
    <text evidence="2">The sequence shown here is derived from an EMBL/GenBank/DDBJ whole genome shotgun (WGS) entry which is preliminary data.</text>
</comment>
<feature type="region of interest" description="Disordered" evidence="1">
    <location>
        <begin position="50"/>
        <end position="76"/>
    </location>
</feature>
<name>A0ABT5CH50_9BACT</name>
<dbReference type="EMBL" id="JAQNDK010000007">
    <property type="protein sequence ID" value="MDC0685768.1"/>
    <property type="molecule type" value="Genomic_DNA"/>
</dbReference>
<accession>A0ABT5CH50</accession>